<dbReference type="EMBL" id="FLRD01000620">
    <property type="protein sequence ID" value="SBT55248.1"/>
    <property type="molecule type" value="Genomic_DNA"/>
</dbReference>
<proteinExistence type="predicted"/>
<keyword evidence="1" id="KW-1133">Transmembrane helix</keyword>
<name>A0A1A9AGD9_PLAOA</name>
<keyword evidence="1" id="KW-0472">Membrane</keyword>
<evidence type="ECO:0000313" key="2">
    <source>
        <dbReference type="EMBL" id="SBT55248.1"/>
    </source>
</evidence>
<keyword evidence="3" id="KW-1185">Reference proteome</keyword>
<feature type="transmembrane region" description="Helical" evidence="1">
    <location>
        <begin position="227"/>
        <end position="247"/>
    </location>
</feature>
<sequence>MGVDEDGVNDDNIHGDTYYFSLISFLKYENEFKSITEGSIPANVHRVNCEDVSKTHFSSNVFSDPCNKVAKYLYFIKEKQEEDYDNRCRYLNYLLNTKSEFKTFSNKKCSEMFAAYKAISSELETCNLNIGCISEEDLRKIKKLHNLHNSFSKLEEFIEQNNWQIDSTAEEFAELYRNATIACQPDNSEDYCVALKEFEILCDHHVKSKNCSEIAELMKYQRKINKAFKIVVPCIMILCISFFLYILHKFTSFGSWLNAFLIKNKIIPHNMNEEVTDQLFNYIYENEDRDNTCSSHHIGYHST</sequence>
<dbReference type="AlphaFoldDB" id="A0A1A9AGD9"/>
<evidence type="ECO:0000313" key="3">
    <source>
        <dbReference type="Proteomes" id="UP000078555"/>
    </source>
</evidence>
<gene>
    <name evidence="2" type="ORF">POVWA1_068650</name>
</gene>
<dbReference type="InterPro" id="IPR008780">
    <property type="entry name" value="Plasmodium_Vir"/>
</dbReference>
<reference evidence="3" key="1">
    <citation type="submission" date="2016-05" db="EMBL/GenBank/DDBJ databases">
        <authorList>
            <person name="Naeem Raeece"/>
        </authorList>
    </citation>
    <scope>NUCLEOTIDE SEQUENCE [LARGE SCALE GENOMIC DNA]</scope>
</reference>
<accession>A0A1A9AGD9</accession>
<evidence type="ECO:0000256" key="1">
    <source>
        <dbReference type="SAM" id="Phobius"/>
    </source>
</evidence>
<keyword evidence="1" id="KW-0812">Transmembrane</keyword>
<dbReference type="Pfam" id="PF05795">
    <property type="entry name" value="Plasmodium_Vir"/>
    <property type="match status" value="1"/>
</dbReference>
<protein>
    <submittedName>
        <fullName evidence="2">PIR Superfamily Protein</fullName>
    </submittedName>
</protein>
<organism evidence="2 3">
    <name type="scientific">Plasmodium ovale wallikeri</name>
    <dbReference type="NCBI Taxonomy" id="864142"/>
    <lineage>
        <taxon>Eukaryota</taxon>
        <taxon>Sar</taxon>
        <taxon>Alveolata</taxon>
        <taxon>Apicomplexa</taxon>
        <taxon>Aconoidasida</taxon>
        <taxon>Haemosporida</taxon>
        <taxon>Plasmodiidae</taxon>
        <taxon>Plasmodium</taxon>
        <taxon>Plasmodium (Plasmodium)</taxon>
    </lineage>
</organism>
<dbReference type="Proteomes" id="UP000078555">
    <property type="component" value="Unassembled WGS sequence"/>
</dbReference>